<organism evidence="1 2">
    <name type="scientific">bacterium (Candidatus Blackallbacteria) CG17_big_fil_post_rev_8_21_14_2_50_48_46</name>
    <dbReference type="NCBI Taxonomy" id="2014261"/>
    <lineage>
        <taxon>Bacteria</taxon>
        <taxon>Candidatus Blackallbacteria</taxon>
    </lineage>
</organism>
<evidence type="ECO:0000313" key="2">
    <source>
        <dbReference type="Proteomes" id="UP000231019"/>
    </source>
</evidence>
<dbReference type="Proteomes" id="UP000231019">
    <property type="component" value="Unassembled WGS sequence"/>
</dbReference>
<dbReference type="Pfam" id="PF08757">
    <property type="entry name" value="CotH"/>
    <property type="match status" value="1"/>
</dbReference>
<accession>A0A2M7G8T4</accession>
<dbReference type="InterPro" id="IPR014867">
    <property type="entry name" value="Spore_coat_CotH_CotH2/3/7"/>
</dbReference>
<comment type="caution">
    <text evidence="1">The sequence shown here is derived from an EMBL/GenBank/DDBJ whole genome shotgun (WGS) entry which is preliminary data.</text>
</comment>
<sequence length="759" mass="85095">MNAFRLPVLRWKTGVLLVLPLLLLAGGISWSAWQSLCQFQVWMGVSEPISSELLRIHLRDQLQGQWRRTRPVGNQALDLPLLELNVADNNLAVLIQAGKHPFVAVQGFFQGQPLKGELRLRGYKPWHVAEAKKSLRVKLKKGQFIWGQREFNLFNPDRPVLFENTLVLELARKYGLLALDSQFLRLHLNGMDLGVFEMGAPLDEMVLRRARLIPGDIYTLENRLRGWENALHWKYASWHNKNARQYLNLKNLLGHLHRDSPAAFADFVAQEVNLKAFVVLDLLLQIFSERNADSELNYALHYDPYLGRWQPVLLESQGFGEGPAPQRDPLMEKLSSLPAFQAEQQALLRQGLKNEIAPEHMSQRSLVYLNALRADLSADPFWRARNRLPAFDPLSENLMRPMTLTVLEQILAARLAEIQLRVQSLERSINHSKMKPQPVVVFPSVTLGPGRVVIPQTRIFEKGRRVRILAGTTLLMGPGASLIFQGPLEILGAEGAPVVIRPAQSDPWGGLVLQGPLSAGSRLLNLQVSGGSFPRWGQRIYTAMVNLHETQDLLLEDCFFSDNRGGDDLLHTVYVQNLKAHRISIRRAFSDAWDLEFTRAEIEELKIEGAGDDGLDLMGTELSLKKAAIRQCLGNGVSAGEETQVQLEQTLIAAGGVGLLAKNASVIHIDSSLLYGNRTGLKIYQASPHYGGLSRIFSRNLFLAGSLRPLQLDSTSLKAFPAPRFQSRFEQAAVLKPLKDWLGKQGNWQLWLSRTGGLP</sequence>
<dbReference type="SUPFAM" id="SSF51126">
    <property type="entry name" value="Pectin lyase-like"/>
    <property type="match status" value="1"/>
</dbReference>
<proteinExistence type="predicted"/>
<dbReference type="EMBL" id="PFFQ01000012">
    <property type="protein sequence ID" value="PIW18505.1"/>
    <property type="molecule type" value="Genomic_DNA"/>
</dbReference>
<evidence type="ECO:0008006" key="3">
    <source>
        <dbReference type="Google" id="ProtNLM"/>
    </source>
</evidence>
<protein>
    <recommendedName>
        <fullName evidence="3">Right handed beta helix domain-containing protein</fullName>
    </recommendedName>
</protein>
<evidence type="ECO:0000313" key="1">
    <source>
        <dbReference type="EMBL" id="PIW18505.1"/>
    </source>
</evidence>
<reference evidence="1 2" key="1">
    <citation type="submission" date="2017-09" db="EMBL/GenBank/DDBJ databases">
        <title>Depth-based differentiation of microbial function through sediment-hosted aquifers and enrichment of novel symbionts in the deep terrestrial subsurface.</title>
        <authorList>
            <person name="Probst A.J."/>
            <person name="Ladd B."/>
            <person name="Jarett J.K."/>
            <person name="Geller-Mcgrath D.E."/>
            <person name="Sieber C.M."/>
            <person name="Emerson J.B."/>
            <person name="Anantharaman K."/>
            <person name="Thomas B.C."/>
            <person name="Malmstrom R."/>
            <person name="Stieglmeier M."/>
            <person name="Klingl A."/>
            <person name="Woyke T."/>
            <person name="Ryan C.M."/>
            <person name="Banfield J.F."/>
        </authorList>
    </citation>
    <scope>NUCLEOTIDE SEQUENCE [LARGE SCALE GENOMIC DNA]</scope>
    <source>
        <strain evidence="1">CG17_big_fil_post_rev_8_21_14_2_50_48_46</strain>
    </source>
</reference>
<dbReference type="AlphaFoldDB" id="A0A2M7G8T4"/>
<gene>
    <name evidence="1" type="ORF">COW36_04225</name>
</gene>
<dbReference type="InterPro" id="IPR011050">
    <property type="entry name" value="Pectin_lyase_fold/virulence"/>
</dbReference>
<name>A0A2M7G8T4_9BACT</name>